<evidence type="ECO:0000313" key="4">
    <source>
        <dbReference type="RefSeq" id="XP_019646650.1"/>
    </source>
</evidence>
<accession>A0A6P4ZZX4</accession>
<dbReference type="OrthoDB" id="10071568at2759"/>
<feature type="compositionally biased region" description="Low complexity" evidence="1">
    <location>
        <begin position="1042"/>
        <end position="1056"/>
    </location>
</feature>
<feature type="compositionally biased region" description="Basic and acidic residues" evidence="1">
    <location>
        <begin position="36"/>
        <end position="45"/>
    </location>
</feature>
<evidence type="ECO:0000256" key="1">
    <source>
        <dbReference type="SAM" id="MobiDB-lite"/>
    </source>
</evidence>
<feature type="compositionally biased region" description="Polar residues" evidence="1">
    <location>
        <begin position="1190"/>
        <end position="1204"/>
    </location>
</feature>
<feature type="compositionally biased region" description="Basic and acidic residues" evidence="1">
    <location>
        <begin position="319"/>
        <end position="343"/>
    </location>
</feature>
<keyword evidence="3" id="KW-1185">Reference proteome</keyword>
<feature type="compositionally biased region" description="Basic and acidic residues" evidence="1">
    <location>
        <begin position="626"/>
        <end position="664"/>
    </location>
</feature>
<dbReference type="Proteomes" id="UP000515135">
    <property type="component" value="Unplaced"/>
</dbReference>
<evidence type="ECO:0000256" key="2">
    <source>
        <dbReference type="SAM" id="SignalP"/>
    </source>
</evidence>
<feature type="compositionally biased region" description="Polar residues" evidence="1">
    <location>
        <begin position="812"/>
        <end position="827"/>
    </location>
</feature>
<name>A0A6P4ZZX4_BRABE</name>
<keyword evidence="2" id="KW-0732">Signal</keyword>
<organism evidence="3 4">
    <name type="scientific">Branchiostoma belcheri</name>
    <name type="common">Amphioxus</name>
    <dbReference type="NCBI Taxonomy" id="7741"/>
    <lineage>
        <taxon>Eukaryota</taxon>
        <taxon>Metazoa</taxon>
        <taxon>Chordata</taxon>
        <taxon>Cephalochordata</taxon>
        <taxon>Leptocardii</taxon>
        <taxon>Amphioxiformes</taxon>
        <taxon>Branchiostomatidae</taxon>
        <taxon>Branchiostoma</taxon>
    </lineage>
</organism>
<feature type="compositionally biased region" description="Low complexity" evidence="1">
    <location>
        <begin position="968"/>
        <end position="983"/>
    </location>
</feature>
<feature type="compositionally biased region" description="Basic and acidic residues" evidence="1">
    <location>
        <begin position="914"/>
        <end position="930"/>
    </location>
</feature>
<feature type="chain" id="PRO_5028416247" evidence="2">
    <location>
        <begin position="25"/>
        <end position="1236"/>
    </location>
</feature>
<feature type="compositionally biased region" description="Basic residues" evidence="1">
    <location>
        <begin position="985"/>
        <end position="994"/>
    </location>
</feature>
<feature type="region of interest" description="Disordered" evidence="1">
    <location>
        <begin position="474"/>
        <end position="866"/>
    </location>
</feature>
<dbReference type="RefSeq" id="XP_019646650.1">
    <property type="nucleotide sequence ID" value="XM_019791091.1"/>
</dbReference>
<sequence length="1236" mass="135824">MVMLSGFVPVLWYTSSLLLTEGLGQSDSVETEVEVQTEKETRPSDDTDLFFVDNSKDEDTAAQMGTGDPDQDHSEKEIQILGEIHTLLGGINVGEDMPEEREEGSEDSDVEEVEFKVPKSKAKRKEEVAEIVAQSLKTYRRQSVRRRAQEERDSTSGPWAVKSPVSPLHVRAVQKDSRDSIDSTQEQAVDLESSKLEECEEKMSAAMGEDISDVPQQMEVIKISSADEVEDEEELVKNGRDIPKSVDKGQKKKGRKEKGKKKSKKESKEHEKLERSFGDIKCLEGESYDSTQESVEMMAFKATASELLQDVEKFMHTTKEEIHVDTDKEESKMDTSEAMKEVETAGNVENGEDDSFQPEITVSDEENEVEKDNESVEVECDADSGELSDAEKEESQDTSINQMEESPTVEEQGLADVQDVSDSEESDSDDEGLTSTILKLRQNLVAPTSMAEPALDQSEVIPLEVEGYGSTTAGKVVSQSMEEEEVVEEGPSANVAESGETEKKTIFKTPVSPARGKSSPARANFSPSKASPVKTAGGAASTTARKRRLSTDDELRELAAEVTEKIAQENSEDDVKSLAPSTPPQKSSDKRRRSMLGQSYGKYIEKQTFPDVIIDETDTGDVVSDQTEKVDAPADLTSAEKDQDSPSEHENLEDPDTLKGDKSETVCPDEIELEESSKMLMSSKTSAKEAKAREPTPMVKRERRKTAQQTLQPVGEVPSHDSDSSVSSSSRRKSLRRRKLDLKDAEQEAEQSKTKKQSVKVSDEITAQAEESVQILEDKESEETTMEVTPTEETADVDKQKGEEEDDVTLAQPISDSASSEQPAESTTGKKKQGKVLRMVKTPTPKKHKEEEQRIKLVSPQGSPEVQFATSGHIVVRVSSDSPDHKPVILHSPTGELIIKAHNPRVVVAPDLTGDPKRLDFNTGTGDKHGGQPAAEETGTKGEVSLASMDVPKGKMGLRTRSRSPIPSDSGSMTSVSSMSEAGSKSRRKSRRSSRKVEPVLQEEGDEKDDKDLTLDISVPSTSGTRPRRSKAPKDILSQQTQLASDSDLSVSSQSSSKRRRSKAAGVASDQDVSDNQGIRRSSRKRAKDKTGSPPKKLKTTEEEEDVEMRQIQKETDSGPELIVLDSSPVQGTQEDQTEAVGTTRPVTRSRVKRESESTTVSEVWSDVDMFSLSPPHTKRSRRLKAVHETLSNASSVSDQSALDSETGGEHQRSDSQLTQEEVRACWENHQVCCDG</sequence>
<feature type="region of interest" description="Disordered" evidence="1">
    <location>
        <begin position="95"/>
        <end position="126"/>
    </location>
</feature>
<feature type="compositionally biased region" description="Basic and acidic residues" evidence="1">
    <location>
        <begin position="235"/>
        <end position="249"/>
    </location>
</feature>
<feature type="signal peptide" evidence="2">
    <location>
        <begin position="1"/>
        <end position="24"/>
    </location>
</feature>
<feature type="region of interest" description="Disordered" evidence="1">
    <location>
        <begin position="139"/>
        <end position="285"/>
    </location>
</feature>
<dbReference type="AlphaFoldDB" id="A0A6P4ZZX4"/>
<gene>
    <name evidence="4" type="primary">LOC109487124</name>
</gene>
<feature type="compositionally biased region" description="Basic residues" evidence="1">
    <location>
        <begin position="250"/>
        <end position="265"/>
    </location>
</feature>
<feature type="region of interest" description="Disordered" evidence="1">
    <location>
        <begin position="29"/>
        <end position="74"/>
    </location>
</feature>
<feature type="compositionally biased region" description="Acidic residues" evidence="1">
    <location>
        <begin position="96"/>
        <end position="112"/>
    </location>
</feature>
<reference evidence="4" key="1">
    <citation type="submission" date="2025-08" db="UniProtKB">
        <authorList>
            <consortium name="RefSeq"/>
        </authorList>
    </citation>
    <scope>IDENTIFICATION</scope>
    <source>
        <tissue evidence="4">Gonad</tissue>
    </source>
</reference>
<evidence type="ECO:0000313" key="3">
    <source>
        <dbReference type="Proteomes" id="UP000515135"/>
    </source>
</evidence>
<protein>
    <submittedName>
        <fullName evidence="4">Biorientation of chromosomes in cell division protein 1-like 1</fullName>
    </submittedName>
</protein>
<feature type="compositionally biased region" description="Basic and acidic residues" evidence="1">
    <location>
        <begin position="192"/>
        <end position="203"/>
    </location>
</feature>
<feature type="compositionally biased region" description="Acidic residues" evidence="1">
    <location>
        <begin position="350"/>
        <end position="388"/>
    </location>
</feature>
<feature type="compositionally biased region" description="Basic and acidic residues" evidence="1">
    <location>
        <begin position="741"/>
        <end position="753"/>
    </location>
</feature>
<feature type="compositionally biased region" description="Basic residues" evidence="1">
    <location>
        <begin position="730"/>
        <end position="740"/>
    </location>
</feature>
<feature type="compositionally biased region" description="Acidic residues" evidence="1">
    <location>
        <begin position="419"/>
        <end position="432"/>
    </location>
</feature>
<proteinExistence type="predicted"/>
<feature type="compositionally biased region" description="Basic and acidic residues" evidence="1">
    <location>
        <begin position="266"/>
        <end position="284"/>
    </location>
</feature>
<feature type="region of interest" description="Disordered" evidence="1">
    <location>
        <begin position="319"/>
        <end position="435"/>
    </location>
</feature>
<feature type="region of interest" description="Disordered" evidence="1">
    <location>
        <begin position="909"/>
        <end position="1219"/>
    </location>
</feature>
<dbReference type="GeneID" id="109487124"/>
<feature type="compositionally biased region" description="Basic and acidic residues" evidence="1">
    <location>
        <begin position="1108"/>
        <end position="1117"/>
    </location>
</feature>
<dbReference type="KEGG" id="bbel:109487124"/>
<feature type="compositionally biased region" description="Basic and acidic residues" evidence="1">
    <location>
        <begin position="549"/>
        <end position="567"/>
    </location>
</feature>